<name>A0AAW1GSE9_SAPOF</name>
<dbReference type="AlphaFoldDB" id="A0AAW1GSE9"/>
<dbReference type="Pfam" id="PF00646">
    <property type="entry name" value="F-box"/>
    <property type="match status" value="1"/>
</dbReference>
<organism evidence="2 3">
    <name type="scientific">Saponaria officinalis</name>
    <name type="common">Common soapwort</name>
    <name type="synonym">Lychnis saponaria</name>
    <dbReference type="NCBI Taxonomy" id="3572"/>
    <lineage>
        <taxon>Eukaryota</taxon>
        <taxon>Viridiplantae</taxon>
        <taxon>Streptophyta</taxon>
        <taxon>Embryophyta</taxon>
        <taxon>Tracheophyta</taxon>
        <taxon>Spermatophyta</taxon>
        <taxon>Magnoliopsida</taxon>
        <taxon>eudicotyledons</taxon>
        <taxon>Gunneridae</taxon>
        <taxon>Pentapetalae</taxon>
        <taxon>Caryophyllales</taxon>
        <taxon>Caryophyllaceae</taxon>
        <taxon>Caryophylleae</taxon>
        <taxon>Saponaria</taxon>
    </lineage>
</organism>
<dbReference type="InterPro" id="IPR017451">
    <property type="entry name" value="F-box-assoc_interact_dom"/>
</dbReference>
<proteinExistence type="predicted"/>
<dbReference type="EMBL" id="JBDFQZ010000013">
    <property type="protein sequence ID" value="KAK9667721.1"/>
    <property type="molecule type" value="Genomic_DNA"/>
</dbReference>
<dbReference type="InterPro" id="IPR001810">
    <property type="entry name" value="F-box_dom"/>
</dbReference>
<dbReference type="SUPFAM" id="SSF81383">
    <property type="entry name" value="F-box domain"/>
    <property type="match status" value="1"/>
</dbReference>
<protein>
    <recommendedName>
        <fullName evidence="1">F-box domain-containing protein</fullName>
    </recommendedName>
</protein>
<reference evidence="2 3" key="1">
    <citation type="submission" date="2024-03" db="EMBL/GenBank/DDBJ databases">
        <title>WGS assembly of Saponaria officinalis var. Norfolk2.</title>
        <authorList>
            <person name="Jenkins J."/>
            <person name="Shu S."/>
            <person name="Grimwood J."/>
            <person name="Barry K."/>
            <person name="Goodstein D."/>
            <person name="Schmutz J."/>
            <person name="Leebens-Mack J."/>
            <person name="Osbourn A."/>
        </authorList>
    </citation>
    <scope>NUCLEOTIDE SEQUENCE [LARGE SCALE GENOMIC DNA]</scope>
    <source>
        <strain evidence="3">cv. Norfolk2</strain>
        <strain evidence="2">JIC</strain>
        <tissue evidence="2">Leaf</tissue>
    </source>
</reference>
<dbReference type="InterPro" id="IPR006527">
    <property type="entry name" value="F-box-assoc_dom_typ1"/>
</dbReference>
<dbReference type="InterPro" id="IPR036047">
    <property type="entry name" value="F-box-like_dom_sf"/>
</dbReference>
<dbReference type="SMART" id="SM00256">
    <property type="entry name" value="FBOX"/>
    <property type="match status" value="1"/>
</dbReference>
<dbReference type="NCBIfam" id="TIGR01640">
    <property type="entry name" value="F_box_assoc_1"/>
    <property type="match status" value="1"/>
</dbReference>
<evidence type="ECO:0000313" key="2">
    <source>
        <dbReference type="EMBL" id="KAK9667721.1"/>
    </source>
</evidence>
<comment type="caution">
    <text evidence="2">The sequence shown here is derived from an EMBL/GenBank/DDBJ whole genome shotgun (WGS) entry which is preliminary data.</text>
</comment>
<dbReference type="Gene3D" id="1.20.1280.50">
    <property type="match status" value="1"/>
</dbReference>
<sequence>MSTPPQPPPPSPPSSISDLLIDFILAEILPKLPAKSLLRFKCVCQSFNTLISSPEFIRRHLRHSLSSDNRLLVIPATNLTHHTFDLDSLSAAAAVSATFSFPDDDDVSVGGSCNGLLLITGGFSLVLLNPSTRTYVDVPSTGGNLGFGFDHRSDDYKIVAVSDDHINANRVKTRITKIYSVNSKSWKVVDRTLPSDSIEQRHGGVLINNHLLHWMFWSPSMRKRRIGCFDICLEKWTDDVLLPSYYYDPSHKNYFLDFGVVDGKMYSSFENRVDSSFDVWVMKEYGVQESWMKLLSVAISDDLKGGVVPVACREAGSSQVLLRQRHESKLFWYNRMNGVISKVNVPYFSDHHPYICKGSLVSLPGAKLFGAVYEPDESDESDESDREQLA</sequence>
<accession>A0AAW1GSE9</accession>
<dbReference type="Proteomes" id="UP001443914">
    <property type="component" value="Unassembled WGS sequence"/>
</dbReference>
<evidence type="ECO:0000259" key="1">
    <source>
        <dbReference type="SMART" id="SM00256"/>
    </source>
</evidence>
<dbReference type="PANTHER" id="PTHR31672">
    <property type="entry name" value="BNACNNG10540D PROTEIN"/>
    <property type="match status" value="1"/>
</dbReference>
<keyword evidence="3" id="KW-1185">Reference proteome</keyword>
<evidence type="ECO:0000313" key="3">
    <source>
        <dbReference type="Proteomes" id="UP001443914"/>
    </source>
</evidence>
<dbReference type="EMBL" id="JBDFQZ010000013">
    <property type="protein sequence ID" value="KAK9667722.1"/>
    <property type="molecule type" value="Genomic_DNA"/>
</dbReference>
<gene>
    <name evidence="2" type="ORF">RND81_13G006900</name>
</gene>
<dbReference type="Pfam" id="PF07734">
    <property type="entry name" value="FBA_1"/>
    <property type="match status" value="1"/>
</dbReference>
<dbReference type="PANTHER" id="PTHR31672:SF13">
    <property type="entry name" value="F-BOX PROTEIN CPR30-LIKE"/>
    <property type="match status" value="1"/>
</dbReference>
<dbReference type="InterPro" id="IPR050796">
    <property type="entry name" value="SCF_F-box_component"/>
</dbReference>
<feature type="domain" description="F-box" evidence="1">
    <location>
        <begin position="20"/>
        <end position="60"/>
    </location>
</feature>